<evidence type="ECO:0000313" key="2">
    <source>
        <dbReference type="EMBL" id="SET51496.1"/>
    </source>
</evidence>
<dbReference type="OrthoDB" id="283948at2"/>
<evidence type="ECO:0000313" key="3">
    <source>
        <dbReference type="Proteomes" id="UP000199345"/>
    </source>
</evidence>
<proteinExistence type="predicted"/>
<sequence length="288" mass="32943">MEMQTYTLPGGYLDANGKIQKEVMLFPLSGREEELLTGNQSPSAQLVSELITRCVARIGEIQPVPLDVARALLVADREFILLMLRRVTFGDRVESTLLCPWPNCRKNIDVDFDISSIPITRLDDIVSVYEAEIASHRVMFRLPNGADQEIIASLPQTSEADVTTLLLQRCIVQIDGIPSPKLEDIQSLHADIRLGIETSMEERAPNIDLTMEVDCPECKRSFIAPFELQDFFFGEVKTNIKLLYREVHYLAFHYHWSESEIMSMPRERRRRYIDVLADEIEAINDTVR</sequence>
<accession>A0A1I0F0Y0</accession>
<dbReference type="InterPro" id="IPR024364">
    <property type="entry name" value="Baseplate_phage_T4-like"/>
</dbReference>
<dbReference type="RefSeq" id="WP_090660799.1">
    <property type="nucleotide sequence ID" value="NZ_FOIA01000032.1"/>
</dbReference>
<dbReference type="Proteomes" id="UP000199345">
    <property type="component" value="Unassembled WGS sequence"/>
</dbReference>
<dbReference type="InterPro" id="IPR046648">
    <property type="entry name" value="DUF6760"/>
</dbReference>
<dbReference type="Pfam" id="PF20546">
    <property type="entry name" value="DUF6760"/>
    <property type="match status" value="1"/>
</dbReference>
<dbReference type="AlphaFoldDB" id="A0A1I0F0Y0"/>
<gene>
    <name evidence="2" type="ORF">SAMN05216326_1329</name>
</gene>
<evidence type="ECO:0000259" key="1">
    <source>
        <dbReference type="Pfam" id="PF20546"/>
    </source>
</evidence>
<name>A0A1I0F0Y0_9PROT</name>
<reference evidence="3" key="1">
    <citation type="submission" date="2016-10" db="EMBL/GenBank/DDBJ databases">
        <authorList>
            <person name="Varghese N."/>
            <person name="Submissions S."/>
        </authorList>
    </citation>
    <scope>NUCLEOTIDE SEQUENCE [LARGE SCALE GENOMIC DNA]</scope>
    <source>
        <strain evidence="3">Nm71</strain>
    </source>
</reference>
<dbReference type="Pfam" id="PF12322">
    <property type="entry name" value="T4_baseplate"/>
    <property type="match status" value="1"/>
</dbReference>
<organism evidence="2 3">
    <name type="scientific">Nitrosomonas marina</name>
    <dbReference type="NCBI Taxonomy" id="917"/>
    <lineage>
        <taxon>Bacteria</taxon>
        <taxon>Pseudomonadati</taxon>
        <taxon>Pseudomonadota</taxon>
        <taxon>Betaproteobacteria</taxon>
        <taxon>Nitrosomonadales</taxon>
        <taxon>Nitrosomonadaceae</taxon>
        <taxon>Nitrosomonas</taxon>
    </lineage>
</organism>
<feature type="domain" description="DUF6760" evidence="1">
    <location>
        <begin position="242"/>
        <end position="285"/>
    </location>
</feature>
<protein>
    <recommendedName>
        <fullName evidence="1">DUF6760 domain-containing protein</fullName>
    </recommendedName>
</protein>
<dbReference type="EMBL" id="FOIA01000032">
    <property type="protein sequence ID" value="SET51496.1"/>
    <property type="molecule type" value="Genomic_DNA"/>
</dbReference>
<keyword evidence="3" id="KW-1185">Reference proteome</keyword>